<dbReference type="Pfam" id="PF09723">
    <property type="entry name" value="Zn_ribbon_8"/>
    <property type="match status" value="1"/>
</dbReference>
<accession>A0A0S7YDK7</accession>
<dbReference type="InterPro" id="IPR013429">
    <property type="entry name" value="Regulatory_FmdB_Zinc_ribbon"/>
</dbReference>
<dbReference type="EMBL" id="LJNI01000068">
    <property type="protein sequence ID" value="KPJ72543.1"/>
    <property type="molecule type" value="Genomic_DNA"/>
</dbReference>
<evidence type="ECO:0000256" key="1">
    <source>
        <dbReference type="SAM" id="MobiDB-lite"/>
    </source>
</evidence>
<name>A0A0S7YDK7_UNCT6</name>
<gene>
    <name evidence="3" type="ORF">AMJ52_05930</name>
</gene>
<dbReference type="Proteomes" id="UP000051012">
    <property type="component" value="Unassembled WGS sequence"/>
</dbReference>
<evidence type="ECO:0000313" key="4">
    <source>
        <dbReference type="Proteomes" id="UP000051012"/>
    </source>
</evidence>
<dbReference type="PANTHER" id="PTHR34404:SF2">
    <property type="entry name" value="CONSERVED SERINE RICH PROTEIN"/>
    <property type="match status" value="1"/>
</dbReference>
<feature type="region of interest" description="Disordered" evidence="1">
    <location>
        <begin position="63"/>
        <end position="96"/>
    </location>
</feature>
<dbReference type="SMART" id="SM00834">
    <property type="entry name" value="CxxC_CXXC_SSSS"/>
    <property type="match status" value="1"/>
</dbReference>
<feature type="domain" description="Putative regulatory protein FmdB zinc ribbon" evidence="2">
    <location>
        <begin position="1"/>
        <end position="41"/>
    </location>
</feature>
<dbReference type="PANTHER" id="PTHR34404">
    <property type="entry name" value="REGULATORY PROTEIN, FMDB FAMILY"/>
    <property type="match status" value="1"/>
</dbReference>
<proteinExistence type="predicted"/>
<sequence length="96" mass="11134">MPTYEYECIRCNYRFEEFQKITDKALTTCPKCKGKLRRLITGGAGLIFKGSGFYITDYKKSHLPQVKEKESKDLKKPDKEAKVPAKKPSKQEDKKQ</sequence>
<reference evidence="3 4" key="1">
    <citation type="journal article" date="2015" name="Microbiome">
        <title>Genomic resolution of linkages in carbon, nitrogen, and sulfur cycling among widespread estuary sediment bacteria.</title>
        <authorList>
            <person name="Baker B.J."/>
            <person name="Lazar C.S."/>
            <person name="Teske A.P."/>
            <person name="Dick G.J."/>
        </authorList>
    </citation>
    <scope>NUCLEOTIDE SEQUENCE [LARGE SCALE GENOMIC DNA]</scope>
    <source>
        <strain evidence="3">DG_78</strain>
    </source>
</reference>
<comment type="caution">
    <text evidence="3">The sequence shown here is derived from an EMBL/GenBank/DDBJ whole genome shotgun (WGS) entry which is preliminary data.</text>
</comment>
<protein>
    <recommendedName>
        <fullName evidence="2">Putative regulatory protein FmdB zinc ribbon domain-containing protein</fullName>
    </recommendedName>
</protein>
<dbReference type="AlphaFoldDB" id="A0A0S7YDK7"/>
<organism evidence="3 4">
    <name type="scientific">candidate division TA06 bacterium DG_78</name>
    <dbReference type="NCBI Taxonomy" id="1703772"/>
    <lineage>
        <taxon>Bacteria</taxon>
        <taxon>Bacteria division TA06</taxon>
    </lineage>
</organism>
<dbReference type="NCBIfam" id="TIGR02605">
    <property type="entry name" value="CxxC_CxxC_SSSS"/>
    <property type="match status" value="1"/>
</dbReference>
<evidence type="ECO:0000259" key="2">
    <source>
        <dbReference type="SMART" id="SM00834"/>
    </source>
</evidence>
<evidence type="ECO:0000313" key="3">
    <source>
        <dbReference type="EMBL" id="KPJ72543.1"/>
    </source>
</evidence>